<protein>
    <recommendedName>
        <fullName evidence="5">DUF4333 domain-containing protein</fullName>
    </recommendedName>
</protein>
<sequence length="105" mass="11062">MNRPCKALTVLVLPLTLLTLTGCGDDAPDADLANVSCESIVKDRLRDPSSAEFSDQSATGSGDKWTSTGTVRAKNGFGGVNVMSYTCDVTFDGDEFTGTADFTDQ</sequence>
<name>A0A1R4JAY3_9MICC</name>
<accession>A0A1R4JAY3</accession>
<reference evidence="3 4" key="1">
    <citation type="submission" date="2017-02" db="EMBL/GenBank/DDBJ databases">
        <authorList>
            <person name="Peterson S.W."/>
        </authorList>
    </citation>
    <scope>NUCLEOTIDE SEQUENCE [LARGE SCALE GENOMIC DNA]</scope>
    <source>
        <strain evidence="3 4">2B3F</strain>
    </source>
</reference>
<feature type="compositionally biased region" description="Polar residues" evidence="1">
    <location>
        <begin position="51"/>
        <end position="65"/>
    </location>
</feature>
<evidence type="ECO:0008006" key="5">
    <source>
        <dbReference type="Google" id="ProtNLM"/>
    </source>
</evidence>
<evidence type="ECO:0000313" key="3">
    <source>
        <dbReference type="EMBL" id="SJN28965.1"/>
    </source>
</evidence>
<gene>
    <name evidence="3" type="ORF">FM125_07375</name>
</gene>
<evidence type="ECO:0000313" key="4">
    <source>
        <dbReference type="Proteomes" id="UP000196230"/>
    </source>
</evidence>
<keyword evidence="2" id="KW-0732">Signal</keyword>
<proteinExistence type="predicted"/>
<feature type="region of interest" description="Disordered" evidence="1">
    <location>
        <begin position="46"/>
        <end position="65"/>
    </location>
</feature>
<evidence type="ECO:0000256" key="2">
    <source>
        <dbReference type="SAM" id="SignalP"/>
    </source>
</evidence>
<dbReference type="AlphaFoldDB" id="A0A1R4JAY3"/>
<feature type="chain" id="PRO_5039694173" description="DUF4333 domain-containing protein" evidence="2">
    <location>
        <begin position="25"/>
        <end position="105"/>
    </location>
</feature>
<evidence type="ECO:0000256" key="1">
    <source>
        <dbReference type="SAM" id="MobiDB-lite"/>
    </source>
</evidence>
<dbReference type="PROSITE" id="PS51257">
    <property type="entry name" value="PROKAR_LIPOPROTEIN"/>
    <property type="match status" value="1"/>
</dbReference>
<feature type="signal peptide" evidence="2">
    <location>
        <begin position="1"/>
        <end position="24"/>
    </location>
</feature>
<organism evidence="3 4">
    <name type="scientific">Micrococcus lylae</name>
    <dbReference type="NCBI Taxonomy" id="1273"/>
    <lineage>
        <taxon>Bacteria</taxon>
        <taxon>Bacillati</taxon>
        <taxon>Actinomycetota</taxon>
        <taxon>Actinomycetes</taxon>
        <taxon>Micrococcales</taxon>
        <taxon>Micrococcaceae</taxon>
        <taxon>Micrococcus</taxon>
    </lineage>
</organism>
<dbReference type="EMBL" id="FUKP01000050">
    <property type="protein sequence ID" value="SJN28965.1"/>
    <property type="molecule type" value="Genomic_DNA"/>
</dbReference>
<dbReference type="Proteomes" id="UP000196230">
    <property type="component" value="Unassembled WGS sequence"/>
</dbReference>
<dbReference type="RefSeq" id="WP_087134150.1">
    <property type="nucleotide sequence ID" value="NZ_FUKP01000050.1"/>
</dbReference>